<proteinExistence type="predicted"/>
<gene>
    <name evidence="1" type="ORF">CBRE1094_LOCUS21126</name>
</gene>
<accession>A0A7S2DVR3</accession>
<name>A0A7S2DVR3_9EUKA</name>
<sequence>MPEAGAFGTALNWRSARGCGLEPTESYHVVLTDGTIVAAVIRNYIPEELAVGWVELEEHHKEHADMWGLGCEAEPDTNIERTAAALKHAKGAAGYRIQKGMTVHSFGPRGGDVSNKLTITYTNCQGRTVCNFGIGGCPIERHQHSRRSLDYLYNPPSRASRLLECLEHGYAEHVKLFMKQKGFPTQVIDNMDTHAHLAVTTLRVNEGSSRCGIHHDPPAPLPALVAGPTGYRLSGKPLTDHGCSTNFGSEVCVSPPSSPSKHHVHASPSADHLVWEQKHRGGKLFLFDGLWDLSYGPRDLVLLDGRFSHGVSVLRDMHGHNQTGSRAELSRMSLILFSTWQREKMKGEKALREGTLAVWRDEWLASVPWRGYSKPTPDIFTPMMLSQLRKPKPVHRYE</sequence>
<reference evidence="1" key="1">
    <citation type="submission" date="2021-01" db="EMBL/GenBank/DDBJ databases">
        <authorList>
            <person name="Corre E."/>
            <person name="Pelletier E."/>
            <person name="Niang G."/>
            <person name="Scheremetjew M."/>
            <person name="Finn R."/>
            <person name="Kale V."/>
            <person name="Holt S."/>
            <person name="Cochrane G."/>
            <person name="Meng A."/>
            <person name="Brown T."/>
            <person name="Cohen L."/>
        </authorList>
    </citation>
    <scope>NUCLEOTIDE SEQUENCE</scope>
    <source>
        <strain evidence="1">UTEX LB 985</strain>
    </source>
</reference>
<evidence type="ECO:0000313" key="1">
    <source>
        <dbReference type="EMBL" id="CAD9465810.1"/>
    </source>
</evidence>
<organism evidence="1">
    <name type="scientific">Haptolina brevifila</name>
    <dbReference type="NCBI Taxonomy" id="156173"/>
    <lineage>
        <taxon>Eukaryota</taxon>
        <taxon>Haptista</taxon>
        <taxon>Haptophyta</taxon>
        <taxon>Prymnesiophyceae</taxon>
        <taxon>Prymnesiales</taxon>
        <taxon>Prymnesiaceae</taxon>
        <taxon>Haptolina</taxon>
    </lineage>
</organism>
<dbReference type="AlphaFoldDB" id="A0A7S2DVR3"/>
<protein>
    <submittedName>
        <fullName evidence="1">Uncharacterized protein</fullName>
    </submittedName>
</protein>
<dbReference type="EMBL" id="HBGU01038649">
    <property type="protein sequence ID" value="CAD9465810.1"/>
    <property type="molecule type" value="Transcribed_RNA"/>
</dbReference>